<dbReference type="VEuPathDB" id="FungiDB:KRP22_8161"/>
<feature type="compositionally biased region" description="Acidic residues" evidence="2">
    <location>
        <begin position="339"/>
        <end position="348"/>
    </location>
</feature>
<reference evidence="4" key="1">
    <citation type="journal article" date="2006" name="Science">
        <title>Phytophthora genome sequences uncover evolutionary origins and mechanisms of pathogenesis.</title>
        <authorList>
            <person name="Tyler B.M."/>
            <person name="Tripathy S."/>
            <person name="Zhang X."/>
            <person name="Dehal P."/>
            <person name="Jiang R.H."/>
            <person name="Aerts A."/>
            <person name="Arredondo F.D."/>
            <person name="Baxter L."/>
            <person name="Bensasson D."/>
            <person name="Beynon J.L."/>
            <person name="Chapman J."/>
            <person name="Damasceno C.M."/>
            <person name="Dorrance A.E."/>
            <person name="Dou D."/>
            <person name="Dickerman A.W."/>
            <person name="Dubchak I.L."/>
            <person name="Garbelotto M."/>
            <person name="Gijzen M."/>
            <person name="Gordon S.G."/>
            <person name="Govers F."/>
            <person name="Grunwald N.J."/>
            <person name="Huang W."/>
            <person name="Ivors K.L."/>
            <person name="Jones R.W."/>
            <person name="Kamoun S."/>
            <person name="Krampis K."/>
            <person name="Lamour K.H."/>
            <person name="Lee M.K."/>
            <person name="McDonald W.H."/>
            <person name="Medina M."/>
            <person name="Meijer H.J."/>
            <person name="Nordberg E.K."/>
            <person name="Maclean D.J."/>
            <person name="Ospina-Giraldo M.D."/>
            <person name="Morris P.F."/>
            <person name="Phuntumart V."/>
            <person name="Putnam N.H."/>
            <person name="Rash S."/>
            <person name="Rose J.K."/>
            <person name="Sakihama Y."/>
            <person name="Salamov A.A."/>
            <person name="Savidor A."/>
            <person name="Scheuring C.F."/>
            <person name="Smith B.M."/>
            <person name="Sobral B.W."/>
            <person name="Terry A."/>
            <person name="Torto-Alalibo T.A."/>
            <person name="Win J."/>
            <person name="Xu Z."/>
            <person name="Zhang H."/>
            <person name="Grigoriev I.V."/>
            <person name="Rokhsar D.S."/>
            <person name="Boore J.L."/>
        </authorList>
    </citation>
    <scope>NUCLEOTIDE SEQUENCE [LARGE SCALE GENOMIC DNA]</scope>
    <source>
        <strain evidence="4">Pr102</strain>
    </source>
</reference>
<evidence type="ECO:0000313" key="4">
    <source>
        <dbReference type="Proteomes" id="UP000005238"/>
    </source>
</evidence>
<dbReference type="VEuPathDB" id="FungiDB:KRP22_8160"/>
<feature type="region of interest" description="Disordered" evidence="2">
    <location>
        <begin position="138"/>
        <end position="164"/>
    </location>
</feature>
<keyword evidence="1" id="KW-0175">Coiled coil</keyword>
<feature type="compositionally biased region" description="Basic residues" evidence="2">
    <location>
        <begin position="304"/>
        <end position="315"/>
    </location>
</feature>
<feature type="region of interest" description="Disordered" evidence="2">
    <location>
        <begin position="593"/>
        <end position="704"/>
    </location>
</feature>
<reference evidence="3" key="2">
    <citation type="submission" date="2015-06" db="UniProtKB">
        <authorList>
            <consortium name="EnsemblProtists"/>
        </authorList>
    </citation>
    <scope>IDENTIFICATION</scope>
    <source>
        <strain evidence="3">Pr102</strain>
    </source>
</reference>
<feature type="region of interest" description="Disordered" evidence="2">
    <location>
        <begin position="304"/>
        <end position="369"/>
    </location>
</feature>
<feature type="compositionally biased region" description="Basic and acidic residues" evidence="2">
    <location>
        <begin position="691"/>
        <end position="701"/>
    </location>
</feature>
<dbReference type="HOGENOM" id="CLU_406279_0_0_1"/>
<feature type="compositionally biased region" description="Polar residues" evidence="2">
    <location>
        <begin position="610"/>
        <end position="620"/>
    </location>
</feature>
<feature type="compositionally biased region" description="Basic and acidic residues" evidence="2">
    <location>
        <begin position="595"/>
        <end position="608"/>
    </location>
</feature>
<keyword evidence="4" id="KW-1185">Reference proteome</keyword>
<dbReference type="VEuPathDB" id="FungiDB:KRP23_1989"/>
<organism evidence="3 4">
    <name type="scientific">Phytophthora ramorum</name>
    <name type="common">Sudden oak death agent</name>
    <dbReference type="NCBI Taxonomy" id="164328"/>
    <lineage>
        <taxon>Eukaryota</taxon>
        <taxon>Sar</taxon>
        <taxon>Stramenopiles</taxon>
        <taxon>Oomycota</taxon>
        <taxon>Peronosporomycetes</taxon>
        <taxon>Peronosporales</taxon>
        <taxon>Peronosporaceae</taxon>
        <taxon>Phytophthora</taxon>
    </lineage>
</organism>
<dbReference type="Proteomes" id="UP000005238">
    <property type="component" value="Unassembled WGS sequence"/>
</dbReference>
<feature type="compositionally biased region" description="Polar residues" evidence="2">
    <location>
        <begin position="659"/>
        <end position="677"/>
    </location>
</feature>
<dbReference type="EMBL" id="DS566018">
    <property type="status" value="NOT_ANNOTATED_CDS"/>
    <property type="molecule type" value="Genomic_DNA"/>
</dbReference>
<feature type="coiled-coil region" evidence="1">
    <location>
        <begin position="374"/>
        <end position="401"/>
    </location>
</feature>
<sequence length="806" mass="92215">MSTLSSTARVNAAWSKDELSQLVQAWEEVVDDPKDRLILSTGERSTLHARFCALSGGSKRSLSSVTRQHHRLCMSYRLIVDTNRKSRRTGSPSWFELPAAEQHELRRATNKKEKGMTVVSPELFRQLDHVCGGKGGGSLKQKVVKPKRKKNDTEPEMEEAVEDAPKPWTTQDWALFVDAWQDAVDEFLDLGNEPSETVKLPNWLIRQKFVAMGGSSETTVGSITAKRRCIIQSYHFITRCVVGLEALDGSDWFELTFDERFRLQRKLVSPKSSQRVGCEIDRQTYHKIGVIIEKEEVLAAITGRKRKRTPKKSRKPSVSSEALSEDSPAISPSLSPSHDDDEVSDPEDVLLPATLPPPSVYEDEEPQVDEKVVESLLEAQNARFEQLMHDLREERMEERKQNQAMLLDILHQRTPPEDPQQNVPFMESLVGKQQEQFMDLFAQMHTERQQEREDFHALLRQLCSRSRSSEVDVLVQAWSDVEAKYPTLRCQRGTGTLHAKVYALFSRRSSFVRSSTAVNRMKNQIRNFVLFVQKFDEDRRREGGRLWFELSAEEREQHRRVISGRVRCLTASLSEESFVKLLTMDRVQRWLGGDARNKGEGGQERRVDSSFISPASTESAATMPERQGYDFFSPSESNAPTAEREEEKMEPTPVEQRSDSSTCSLVSSPGDESSLTAACSPPARPTLEETEQPKPELDFPPKRKHRDCNILLDNMMELQNKKMRRAASKLRADVESEIQRSAEMLRSIISHQFEDPESSGDVAFVTKVLNMQQQQIRDRFDQFMEKRTREEAENRALLGPRYHEKK</sequence>
<dbReference type="AlphaFoldDB" id="H3GKU8"/>
<dbReference type="EnsemblProtists" id="Phyra76937">
    <property type="protein sequence ID" value="Phyra76937"/>
    <property type="gene ID" value="Phyra76937"/>
</dbReference>
<proteinExistence type="predicted"/>
<protein>
    <submittedName>
        <fullName evidence="3">Uncharacterized protein</fullName>
    </submittedName>
</protein>
<accession>H3GKU8</accession>
<evidence type="ECO:0000313" key="3">
    <source>
        <dbReference type="EnsemblProtists" id="Phyra76937"/>
    </source>
</evidence>
<evidence type="ECO:0000256" key="2">
    <source>
        <dbReference type="SAM" id="MobiDB-lite"/>
    </source>
</evidence>
<evidence type="ECO:0000256" key="1">
    <source>
        <dbReference type="SAM" id="Coils"/>
    </source>
</evidence>
<dbReference type="InParanoid" id="H3GKU8"/>
<name>H3GKU8_PHYRM</name>
<dbReference type="eggNOG" id="ENOG502QR01">
    <property type="taxonomic scope" value="Eukaryota"/>
</dbReference>
<dbReference type="VEuPathDB" id="FungiDB:KRP23_1988"/>